<dbReference type="InterPro" id="IPR002197">
    <property type="entry name" value="HTH_Fis"/>
</dbReference>
<comment type="caution">
    <text evidence="7">The sequence shown here is derived from an EMBL/GenBank/DDBJ whole genome shotgun (WGS) entry which is preliminary data.</text>
</comment>
<dbReference type="PANTHER" id="PTHR32071">
    <property type="entry name" value="TRANSCRIPTIONAL REGULATORY PROTEIN"/>
    <property type="match status" value="1"/>
</dbReference>
<dbReference type="SUPFAM" id="SSF52540">
    <property type="entry name" value="P-loop containing nucleoside triphosphate hydrolases"/>
    <property type="match status" value="1"/>
</dbReference>
<dbReference type="CDD" id="cd00009">
    <property type="entry name" value="AAA"/>
    <property type="match status" value="1"/>
</dbReference>
<dbReference type="InterPro" id="IPR025944">
    <property type="entry name" value="Sigma_54_int_dom_CS"/>
</dbReference>
<keyword evidence="5" id="KW-0804">Transcription</keyword>
<dbReference type="PROSITE" id="PS00676">
    <property type="entry name" value="SIGMA54_INTERACT_2"/>
    <property type="match status" value="1"/>
</dbReference>
<keyword evidence="3" id="KW-0805">Transcription regulation</keyword>
<dbReference type="Gene3D" id="1.10.8.60">
    <property type="match status" value="1"/>
</dbReference>
<dbReference type="Gene3D" id="3.30.450.40">
    <property type="match status" value="1"/>
</dbReference>
<keyword evidence="1" id="KW-0547">Nucleotide-binding</keyword>
<dbReference type="PRINTS" id="PR01590">
    <property type="entry name" value="HTHFIS"/>
</dbReference>
<evidence type="ECO:0000256" key="3">
    <source>
        <dbReference type="ARBA" id="ARBA00023015"/>
    </source>
</evidence>
<evidence type="ECO:0000259" key="6">
    <source>
        <dbReference type="PROSITE" id="PS50045"/>
    </source>
</evidence>
<dbReference type="InterPro" id="IPR003593">
    <property type="entry name" value="AAA+_ATPase"/>
</dbReference>
<feature type="domain" description="Sigma-54 factor interaction" evidence="6">
    <location>
        <begin position="356"/>
        <end position="586"/>
    </location>
</feature>
<keyword evidence="2" id="KW-0067">ATP-binding</keyword>
<evidence type="ECO:0000256" key="4">
    <source>
        <dbReference type="ARBA" id="ARBA00023125"/>
    </source>
</evidence>
<dbReference type="PROSITE" id="PS00688">
    <property type="entry name" value="SIGMA54_INTERACT_3"/>
    <property type="match status" value="1"/>
</dbReference>
<evidence type="ECO:0000256" key="1">
    <source>
        <dbReference type="ARBA" id="ARBA00022741"/>
    </source>
</evidence>
<proteinExistence type="predicted"/>
<keyword evidence="4" id="KW-0238">DNA-binding</keyword>
<dbReference type="Gene3D" id="3.40.50.300">
    <property type="entry name" value="P-loop containing nucleotide triphosphate hydrolases"/>
    <property type="match status" value="1"/>
</dbReference>
<dbReference type="InterPro" id="IPR025943">
    <property type="entry name" value="Sigma_54_int_dom_ATP-bd_2"/>
</dbReference>
<dbReference type="Pfam" id="PF00158">
    <property type="entry name" value="Sigma54_activat"/>
    <property type="match status" value="1"/>
</dbReference>
<dbReference type="InterPro" id="IPR058031">
    <property type="entry name" value="AAA_lid_NorR"/>
</dbReference>
<accession>A0ABT9VR77</accession>
<evidence type="ECO:0000256" key="5">
    <source>
        <dbReference type="ARBA" id="ARBA00023163"/>
    </source>
</evidence>
<dbReference type="PANTHER" id="PTHR32071:SF57">
    <property type="entry name" value="C4-DICARBOXYLATE TRANSPORT TRANSCRIPTIONAL REGULATORY PROTEIN DCTD"/>
    <property type="match status" value="1"/>
</dbReference>
<dbReference type="InterPro" id="IPR009057">
    <property type="entry name" value="Homeodomain-like_sf"/>
</dbReference>
<evidence type="ECO:0000313" key="8">
    <source>
        <dbReference type="Proteomes" id="UP001225646"/>
    </source>
</evidence>
<dbReference type="InterPro" id="IPR025662">
    <property type="entry name" value="Sigma_54_int_dom_ATP-bd_1"/>
</dbReference>
<dbReference type="Proteomes" id="UP001225646">
    <property type="component" value="Unassembled WGS sequence"/>
</dbReference>
<evidence type="ECO:0000313" key="7">
    <source>
        <dbReference type="EMBL" id="MDQ0163367.1"/>
    </source>
</evidence>
<organism evidence="7 8">
    <name type="scientific">Aeribacillus alveayuensis</name>
    <dbReference type="NCBI Taxonomy" id="279215"/>
    <lineage>
        <taxon>Bacteria</taxon>
        <taxon>Bacillati</taxon>
        <taxon>Bacillota</taxon>
        <taxon>Bacilli</taxon>
        <taxon>Bacillales</taxon>
        <taxon>Bacillaceae</taxon>
        <taxon>Aeribacillus</taxon>
    </lineage>
</organism>
<dbReference type="InterPro" id="IPR029016">
    <property type="entry name" value="GAF-like_dom_sf"/>
</dbReference>
<dbReference type="InterPro" id="IPR027417">
    <property type="entry name" value="P-loop_NTPase"/>
</dbReference>
<keyword evidence="8" id="KW-1185">Reference proteome</keyword>
<evidence type="ECO:0000256" key="2">
    <source>
        <dbReference type="ARBA" id="ARBA00022840"/>
    </source>
</evidence>
<dbReference type="SUPFAM" id="SSF46689">
    <property type="entry name" value="Homeodomain-like"/>
    <property type="match status" value="1"/>
</dbReference>
<dbReference type="RefSeq" id="WP_419152491.1">
    <property type="nucleotide sequence ID" value="NZ_JAUSTR010000014.1"/>
</dbReference>
<sequence>MGNNMSNPFISIFSTHNLSNRTKELEILWERFVTKSWQDEIAGNIRKNVLDSWKRCQKTGVDPRQLQTKVALSKDNLTDLLQESELYQVAEPIIDDLFDKMKGTGYLVTLSNENGHIIYLKGESYVLREAEKMNFAAGMDWSEKTAGTNAIGTCIVTKHPIQIFSAEHFCQGCHPWTCSSAPITHPFTQEIIGAIDFTGFWGNAQPHTLSLAVSIAQVIEKQLAHVYMKVHNFLTEYYFQKAHKWKNDDILVLNHAFFVVKCSEKLKECFNLKHVGDLMVNLDFQPLIQELQKMSKSSNGSYNAIDLMIRGFKVLTIERIYFKGNVAGYMVVLKDSQKAVLPSSRLNFQNGPWEDVIGTSEAFLTALNKCYKAAPTNAPILLLGESGTGKEKIAKSIHKSSQRCDQPFLAINCGAIQKELIGSELFGYERGTFTGGAKEGKKGKFEEANGGTLFLDEIGEMPLELQVHLLRVLQENEITRLGSSRTIPINVRIIAATNKNLYTLCKQGLFREDLFFRLNVVTVHLPPLRERKEDIVLISEYFLKQLAKKYGRESLSLADETHHFFLQYTWPGNIRELQNVLEHAVIFSDSPVITLKDLPIYLMENRMTTSINNEQKKLSLIESEEKKVLIRLLEETGWNLSAVAKRMNIARTTLYRKLKKYQLKQR</sequence>
<dbReference type="PROSITE" id="PS00675">
    <property type="entry name" value="SIGMA54_INTERACT_1"/>
    <property type="match status" value="1"/>
</dbReference>
<dbReference type="PROSITE" id="PS50045">
    <property type="entry name" value="SIGMA54_INTERACT_4"/>
    <property type="match status" value="1"/>
</dbReference>
<dbReference type="Pfam" id="PF25601">
    <property type="entry name" value="AAA_lid_14"/>
    <property type="match status" value="1"/>
</dbReference>
<name>A0ABT9VR77_9BACI</name>
<dbReference type="SMART" id="SM00382">
    <property type="entry name" value="AAA"/>
    <property type="match status" value="1"/>
</dbReference>
<dbReference type="Pfam" id="PF02954">
    <property type="entry name" value="HTH_8"/>
    <property type="match status" value="1"/>
</dbReference>
<gene>
    <name evidence="7" type="ORF">J2S06_002447</name>
</gene>
<dbReference type="InterPro" id="IPR002078">
    <property type="entry name" value="Sigma_54_int"/>
</dbReference>
<dbReference type="EMBL" id="JAUSTR010000014">
    <property type="protein sequence ID" value="MDQ0163367.1"/>
    <property type="molecule type" value="Genomic_DNA"/>
</dbReference>
<protein>
    <submittedName>
        <fullName evidence="7">Transcriptional regulator of acetoin/glycerol metabolism</fullName>
    </submittedName>
</protein>
<dbReference type="Gene3D" id="1.10.10.60">
    <property type="entry name" value="Homeodomain-like"/>
    <property type="match status" value="1"/>
</dbReference>
<reference evidence="7 8" key="1">
    <citation type="submission" date="2023-07" db="EMBL/GenBank/DDBJ databases">
        <title>Genomic Encyclopedia of Type Strains, Phase IV (KMG-IV): sequencing the most valuable type-strain genomes for metagenomic binning, comparative biology and taxonomic classification.</title>
        <authorList>
            <person name="Goeker M."/>
        </authorList>
    </citation>
    <scope>NUCLEOTIDE SEQUENCE [LARGE SCALE GENOMIC DNA]</scope>
    <source>
        <strain evidence="7 8">DSM 19092</strain>
    </source>
</reference>